<evidence type="ECO:0000313" key="4">
    <source>
        <dbReference type="EMBL" id="MSA88021.1"/>
    </source>
</evidence>
<evidence type="ECO:0000256" key="2">
    <source>
        <dbReference type="ARBA" id="ARBA00022801"/>
    </source>
</evidence>
<dbReference type="GO" id="GO:0016020">
    <property type="term" value="C:membrane"/>
    <property type="evidence" value="ECO:0007669"/>
    <property type="project" value="TreeGrafter"/>
</dbReference>
<keyword evidence="1" id="KW-0479">Metal-binding</keyword>
<dbReference type="EMBL" id="WKPJ01000001">
    <property type="protein sequence ID" value="MSA88021.1"/>
    <property type="molecule type" value="Genomic_DNA"/>
</dbReference>
<dbReference type="InterPro" id="IPR050248">
    <property type="entry name" value="Polysacc_deacetylase_ArnD"/>
</dbReference>
<dbReference type="Gene3D" id="3.20.20.370">
    <property type="entry name" value="Glycoside hydrolase/deacetylase"/>
    <property type="match status" value="1"/>
</dbReference>
<evidence type="ECO:0000256" key="1">
    <source>
        <dbReference type="ARBA" id="ARBA00022723"/>
    </source>
</evidence>
<dbReference type="PANTHER" id="PTHR10587:SF133">
    <property type="entry name" value="CHITIN DEACETYLASE 1-RELATED"/>
    <property type="match status" value="1"/>
</dbReference>
<evidence type="ECO:0000313" key="5">
    <source>
        <dbReference type="EMBL" id="MSC31817.1"/>
    </source>
</evidence>
<dbReference type="PANTHER" id="PTHR10587">
    <property type="entry name" value="GLYCOSYL TRANSFERASE-RELATED"/>
    <property type="match status" value="1"/>
</dbReference>
<evidence type="ECO:0000259" key="3">
    <source>
        <dbReference type="PROSITE" id="PS51677"/>
    </source>
</evidence>
<evidence type="ECO:0000313" key="7">
    <source>
        <dbReference type="Proteomes" id="UP000480929"/>
    </source>
</evidence>
<reference evidence="6 7" key="1">
    <citation type="journal article" date="2019" name="Nat. Med.">
        <title>A library of human gut bacterial isolates paired with longitudinal multiomics data enables mechanistic microbiome research.</title>
        <authorList>
            <person name="Poyet M."/>
            <person name="Groussin M."/>
            <person name="Gibbons S.M."/>
            <person name="Avila-Pacheco J."/>
            <person name="Jiang X."/>
            <person name="Kearney S.M."/>
            <person name="Perrotta A.R."/>
            <person name="Berdy B."/>
            <person name="Zhao S."/>
            <person name="Lieberman T.D."/>
            <person name="Swanson P.K."/>
            <person name="Smith M."/>
            <person name="Roesemann S."/>
            <person name="Alexander J.E."/>
            <person name="Rich S.A."/>
            <person name="Livny J."/>
            <person name="Vlamakis H."/>
            <person name="Clish C."/>
            <person name="Bullock K."/>
            <person name="Deik A."/>
            <person name="Scott J."/>
            <person name="Pierce K.A."/>
            <person name="Xavier R.J."/>
            <person name="Alm E.J."/>
        </authorList>
    </citation>
    <scope>NUCLEOTIDE SEQUENCE [LARGE SCALE GENOMIC DNA]</scope>
    <source>
        <strain evidence="4 6">BIOML-A4</strain>
        <strain evidence="5 7">BIOML-A5</strain>
    </source>
</reference>
<keyword evidence="2" id="KW-0378">Hydrolase</keyword>
<proteinExistence type="predicted"/>
<feature type="domain" description="NodB homology" evidence="3">
    <location>
        <begin position="262"/>
        <end position="438"/>
    </location>
</feature>
<dbReference type="SUPFAM" id="SSF88713">
    <property type="entry name" value="Glycoside hydrolase/deacetylase"/>
    <property type="match status" value="1"/>
</dbReference>
<keyword evidence="7" id="KW-1185">Reference proteome</keyword>
<dbReference type="Pfam" id="PF01522">
    <property type="entry name" value="Polysacc_deac_1"/>
    <property type="match status" value="1"/>
</dbReference>
<dbReference type="GO" id="GO:0005975">
    <property type="term" value="P:carbohydrate metabolic process"/>
    <property type="evidence" value="ECO:0007669"/>
    <property type="project" value="InterPro"/>
</dbReference>
<dbReference type="GO" id="GO:0016810">
    <property type="term" value="F:hydrolase activity, acting on carbon-nitrogen (but not peptide) bonds"/>
    <property type="evidence" value="ECO:0007669"/>
    <property type="project" value="InterPro"/>
</dbReference>
<dbReference type="Proteomes" id="UP000433575">
    <property type="component" value="Unassembled WGS sequence"/>
</dbReference>
<evidence type="ECO:0000313" key="6">
    <source>
        <dbReference type="Proteomes" id="UP000433575"/>
    </source>
</evidence>
<dbReference type="InterPro" id="IPR002509">
    <property type="entry name" value="NODB_dom"/>
</dbReference>
<name>A0A6N7S2C9_9FIRM</name>
<dbReference type="AlphaFoldDB" id="A0A6N7S2C9"/>
<sequence length="466" mass="52796">MIMKVRSVKTKTKLRLGIYLLLFAAICVVIGLSWQRESQRKHLPEAMRQTIEENHRIGKMKQKIKVSGHQAIAIYYPHLGSAEVDANIESAIAEAIEKFEQENQGVEGLCTLYADYESYELNERYGSVQISFERTGAVNMKEVRAWTFDLQQDRLIRFSDLFSAEGMKHLAFLTRSFLTTLAPGQENQDYEMDENVLINNKAELYLGEDELRVVLPPQTLQAQKEELIAVIPLNKVIGYVAEDTRNLLGLQTHGRIIDPTRPMVAMTYDDGPNRQVTPVILDALKEHNGAATFFVLGSRVANHQDIVKRMLDEGSEVGNHTFGHVDLTKQSSQGILDQLAATWEAIQEAGSLDHQELLVRPTYGAYNDTLKKTSPYPLILWSIDTRDWAHQNADKSVDEVMREVQDGDIILMHDMYEPTAQASVRVIEWLSEQGYQLVTVSELFEARGIQLEPGKTYNCAYPTKAH</sequence>
<protein>
    <submittedName>
        <fullName evidence="4">Polysaccharide deacetylase family protein</fullName>
    </submittedName>
</protein>
<dbReference type="Proteomes" id="UP000480929">
    <property type="component" value="Unassembled WGS sequence"/>
</dbReference>
<dbReference type="EMBL" id="WKPI01000001">
    <property type="protein sequence ID" value="MSC31817.1"/>
    <property type="molecule type" value="Genomic_DNA"/>
</dbReference>
<dbReference type="GO" id="GO:0046872">
    <property type="term" value="F:metal ion binding"/>
    <property type="evidence" value="ECO:0007669"/>
    <property type="project" value="UniProtKB-KW"/>
</dbReference>
<dbReference type="OrthoDB" id="9812065at2"/>
<dbReference type="CDD" id="cd10954">
    <property type="entry name" value="CE4_CtAXE_like"/>
    <property type="match status" value="1"/>
</dbReference>
<dbReference type="InterPro" id="IPR011330">
    <property type="entry name" value="Glyco_hydro/deAcase_b/a-brl"/>
</dbReference>
<comment type="caution">
    <text evidence="4">The sequence shown here is derived from an EMBL/GenBank/DDBJ whole genome shotgun (WGS) entry which is preliminary data.</text>
</comment>
<organism evidence="4 6">
    <name type="scientific">Holdemania massiliensis</name>
    <dbReference type="NCBI Taxonomy" id="1468449"/>
    <lineage>
        <taxon>Bacteria</taxon>
        <taxon>Bacillati</taxon>
        <taxon>Bacillota</taxon>
        <taxon>Erysipelotrichia</taxon>
        <taxon>Erysipelotrichales</taxon>
        <taxon>Erysipelotrichaceae</taxon>
        <taxon>Holdemania</taxon>
    </lineage>
</organism>
<gene>
    <name evidence="5" type="ORF">GKD88_01580</name>
    <name evidence="4" type="ORF">GKE08_01570</name>
</gene>
<dbReference type="PROSITE" id="PS51677">
    <property type="entry name" value="NODB"/>
    <property type="match status" value="1"/>
</dbReference>
<accession>A0A6N7S2C9</accession>